<dbReference type="PANTHER" id="PTHR43689">
    <property type="entry name" value="HYDROLASE"/>
    <property type="match status" value="1"/>
</dbReference>
<keyword evidence="3" id="KW-0378">Hydrolase</keyword>
<dbReference type="InterPro" id="IPR000073">
    <property type="entry name" value="AB_hydrolase_1"/>
</dbReference>
<evidence type="ECO:0000313" key="4">
    <source>
        <dbReference type="Proteomes" id="UP001454036"/>
    </source>
</evidence>
<sequence>MALTKQPKSILSMTGRVFNEVISFIIFSVLDILDFVLCYTFKVLDFVIEAEWRTCYCSPTKQAITSSGKNIVCLLSSSKLQLEEISDTLYVRPSLVSGVSNYTDKELKRMKVETKVKQSCEKIKKGMVRSSTFTFNSTIGKMFQRKGRNVRSHCIPRWSDCDCDTCHSWSYSCNDTLFVKVDGTRDNVQEDVIFIHGFISSSRFWTETIFPNFSESAKSKYRLLAVDLLGFGRSPKPIDSLYTLGEHLNMIERSVLEKHKVKSFHIVAHSMGCILALALAFKYRRSIKSLTFVAPPYYPTPEGENAAQYMMRRVAPRRIWPIVSFGASMICWYEHICRTICLLICKNHRIWEFIANLITRKRIRTYLLEGFWCHTHNAAWHTLHNIICGTAAKIEGYLVVVKNMKCNVTIFHGIYDEIIPMECSYNVQARVPRAKVKVIENKDHITIVVGRQKAFAMELEEIWRNSNN</sequence>
<keyword evidence="1" id="KW-1133">Transmembrane helix</keyword>
<comment type="caution">
    <text evidence="3">The sequence shown here is derived from an EMBL/GenBank/DDBJ whole genome shotgun (WGS) entry which is preliminary data.</text>
</comment>
<evidence type="ECO:0000256" key="1">
    <source>
        <dbReference type="SAM" id="Phobius"/>
    </source>
</evidence>
<dbReference type="PANTHER" id="PTHR43689:SF9">
    <property type="entry name" value="LYSOPHOSPHOLIPASE BODYGUARD 3-RELATED"/>
    <property type="match status" value="1"/>
</dbReference>
<dbReference type="GO" id="GO:0008233">
    <property type="term" value="F:peptidase activity"/>
    <property type="evidence" value="ECO:0007669"/>
    <property type="project" value="UniProtKB-KW"/>
</dbReference>
<dbReference type="EMBL" id="BAABME010015590">
    <property type="protein sequence ID" value="GAA0141980.1"/>
    <property type="molecule type" value="Genomic_DNA"/>
</dbReference>
<keyword evidence="3" id="KW-0645">Protease</keyword>
<feature type="transmembrane region" description="Helical" evidence="1">
    <location>
        <begin position="21"/>
        <end position="44"/>
    </location>
</feature>
<reference evidence="3 4" key="1">
    <citation type="submission" date="2024-01" db="EMBL/GenBank/DDBJ databases">
        <title>The complete chloroplast genome sequence of Lithospermum erythrorhizon: insights into the phylogenetic relationship among Boraginaceae species and the maternal lineages of purple gromwells.</title>
        <authorList>
            <person name="Okada T."/>
            <person name="Watanabe K."/>
        </authorList>
    </citation>
    <scope>NUCLEOTIDE SEQUENCE [LARGE SCALE GENOMIC DNA]</scope>
</reference>
<feature type="domain" description="AB hydrolase-1" evidence="2">
    <location>
        <begin position="192"/>
        <end position="447"/>
    </location>
</feature>
<keyword evidence="4" id="KW-1185">Reference proteome</keyword>
<dbReference type="Pfam" id="PF00561">
    <property type="entry name" value="Abhydrolase_1"/>
    <property type="match status" value="1"/>
</dbReference>
<gene>
    <name evidence="3" type="ORF">LIER_35487</name>
</gene>
<name>A0AAV3NVF0_LITER</name>
<keyword evidence="1" id="KW-0472">Membrane</keyword>
<dbReference type="Gene3D" id="3.40.50.1820">
    <property type="entry name" value="alpha/beta hydrolase"/>
    <property type="match status" value="1"/>
</dbReference>
<dbReference type="InterPro" id="IPR029058">
    <property type="entry name" value="AB_hydrolase_fold"/>
</dbReference>
<dbReference type="Proteomes" id="UP001454036">
    <property type="component" value="Unassembled WGS sequence"/>
</dbReference>
<dbReference type="AlphaFoldDB" id="A0AAV3NVF0"/>
<dbReference type="SUPFAM" id="SSF53474">
    <property type="entry name" value="alpha/beta-Hydrolases"/>
    <property type="match status" value="1"/>
</dbReference>
<organism evidence="3 4">
    <name type="scientific">Lithospermum erythrorhizon</name>
    <name type="common">Purple gromwell</name>
    <name type="synonym">Lithospermum officinale var. erythrorhizon</name>
    <dbReference type="NCBI Taxonomy" id="34254"/>
    <lineage>
        <taxon>Eukaryota</taxon>
        <taxon>Viridiplantae</taxon>
        <taxon>Streptophyta</taxon>
        <taxon>Embryophyta</taxon>
        <taxon>Tracheophyta</taxon>
        <taxon>Spermatophyta</taxon>
        <taxon>Magnoliopsida</taxon>
        <taxon>eudicotyledons</taxon>
        <taxon>Gunneridae</taxon>
        <taxon>Pentapetalae</taxon>
        <taxon>asterids</taxon>
        <taxon>lamiids</taxon>
        <taxon>Boraginales</taxon>
        <taxon>Boraginaceae</taxon>
        <taxon>Boraginoideae</taxon>
        <taxon>Lithospermeae</taxon>
        <taxon>Lithospermum</taxon>
    </lineage>
</organism>
<keyword evidence="1" id="KW-0812">Transmembrane</keyword>
<evidence type="ECO:0000259" key="2">
    <source>
        <dbReference type="Pfam" id="PF00561"/>
    </source>
</evidence>
<dbReference type="GO" id="GO:0006508">
    <property type="term" value="P:proteolysis"/>
    <property type="evidence" value="ECO:0007669"/>
    <property type="project" value="UniProtKB-KW"/>
</dbReference>
<protein>
    <submittedName>
        <fullName evidence="3">Serine protease</fullName>
    </submittedName>
</protein>
<accession>A0AAV3NVF0</accession>
<evidence type="ECO:0000313" key="3">
    <source>
        <dbReference type="EMBL" id="GAA0141980.1"/>
    </source>
</evidence>
<proteinExistence type="predicted"/>